<evidence type="ECO:0008006" key="4">
    <source>
        <dbReference type="Google" id="ProtNLM"/>
    </source>
</evidence>
<dbReference type="EMBL" id="SFCI01001183">
    <property type="protein sequence ID" value="TFY76513.1"/>
    <property type="molecule type" value="Genomic_DNA"/>
</dbReference>
<name>A0A4Y9ZR54_9AGAM</name>
<dbReference type="Proteomes" id="UP000298061">
    <property type="component" value="Unassembled WGS sequence"/>
</dbReference>
<dbReference type="OrthoDB" id="3269932at2759"/>
<comment type="caution">
    <text evidence="2">The sequence shown here is derived from an EMBL/GenBank/DDBJ whole genome shotgun (WGS) entry which is preliminary data.</text>
</comment>
<feature type="region of interest" description="Disordered" evidence="1">
    <location>
        <begin position="23"/>
        <end position="45"/>
    </location>
</feature>
<protein>
    <recommendedName>
        <fullName evidence="4">Fungal STAND N-terminal Goodbye domain-containing protein</fullName>
    </recommendedName>
</protein>
<gene>
    <name evidence="2" type="ORF">EWM64_g7500</name>
</gene>
<accession>A0A4Y9ZR54</accession>
<organism evidence="2 3">
    <name type="scientific">Hericium alpestre</name>
    <dbReference type="NCBI Taxonomy" id="135208"/>
    <lineage>
        <taxon>Eukaryota</taxon>
        <taxon>Fungi</taxon>
        <taxon>Dikarya</taxon>
        <taxon>Basidiomycota</taxon>
        <taxon>Agaricomycotina</taxon>
        <taxon>Agaricomycetes</taxon>
        <taxon>Russulales</taxon>
        <taxon>Hericiaceae</taxon>
        <taxon>Hericium</taxon>
    </lineage>
</organism>
<keyword evidence="3" id="KW-1185">Reference proteome</keyword>
<evidence type="ECO:0000313" key="2">
    <source>
        <dbReference type="EMBL" id="TFY76513.1"/>
    </source>
</evidence>
<dbReference type="InterPro" id="IPR059179">
    <property type="entry name" value="MLKL-like_MCAfunc"/>
</dbReference>
<evidence type="ECO:0000256" key="1">
    <source>
        <dbReference type="SAM" id="MobiDB-lite"/>
    </source>
</evidence>
<dbReference type="CDD" id="cd21037">
    <property type="entry name" value="MLKL_NTD"/>
    <property type="match status" value="1"/>
</dbReference>
<sequence>MTDKPRKQRGRVRLFIHNVFHRSRDPNRAHPPTIRSLPEPPSPIRVRPVDIQVPIQKDRDINAPSDSGQTIYQTRHTPDLQFVHAEVVDAGVHDVTLTAGEDSSAIESPPDVPRQDSSLRTTDGASPLGDMSLLHSPDDLLLVTAQGPSSPGRASSAALTAWTVFKEALKVTETFSDAFPPLKAAVSGLNAVFDRIKMVNDARGDFVEARDRINRFTEVIQRYRDSEADNIPSEIRKRVKGFAQALDLQKFSIEDKLERGIIKRTIEASDDQAELARHVRTIGHLVDQFTMATTLNTDANVEELLKDVKFSKLKYFAEAAFNGPHSFGKGCMADTRVSVLGNLMSWAVDSGPGASHVYWLTGLAGTGKSAIAYSFCRLLNDAGLLGGSFFCSRQAEFLIVQSSLWMSNLKI</sequence>
<feature type="compositionally biased region" description="Polar residues" evidence="1">
    <location>
        <begin position="115"/>
        <end position="124"/>
    </location>
</feature>
<proteinExistence type="predicted"/>
<dbReference type="AlphaFoldDB" id="A0A4Y9ZR54"/>
<feature type="region of interest" description="Disordered" evidence="1">
    <location>
        <begin position="100"/>
        <end position="131"/>
    </location>
</feature>
<evidence type="ECO:0000313" key="3">
    <source>
        <dbReference type="Proteomes" id="UP000298061"/>
    </source>
</evidence>
<reference evidence="2 3" key="1">
    <citation type="submission" date="2019-02" db="EMBL/GenBank/DDBJ databases">
        <title>Genome sequencing of the rare red list fungi Hericium alpestre (H. flagellum).</title>
        <authorList>
            <person name="Buettner E."/>
            <person name="Kellner H."/>
        </authorList>
    </citation>
    <scope>NUCLEOTIDE SEQUENCE [LARGE SCALE GENOMIC DNA]</scope>
    <source>
        <strain evidence="2 3">DSM 108284</strain>
    </source>
</reference>